<keyword evidence="5" id="KW-0326">Glycosidase</keyword>
<feature type="region of interest" description="Disordered" evidence="6">
    <location>
        <begin position="249"/>
        <end position="271"/>
    </location>
</feature>
<dbReference type="PANTHER" id="PTHR30480:SF13">
    <property type="entry name" value="BETA-HEXOSAMINIDASE"/>
    <property type="match status" value="1"/>
</dbReference>
<gene>
    <name evidence="8" type="ORF">J9317_18435</name>
</gene>
<dbReference type="GO" id="GO:0016787">
    <property type="term" value="F:hydrolase activity"/>
    <property type="evidence" value="ECO:0007669"/>
    <property type="project" value="UniProtKB-KW"/>
</dbReference>
<evidence type="ECO:0000313" key="8">
    <source>
        <dbReference type="EMBL" id="MBS2970725.1"/>
    </source>
</evidence>
<evidence type="ECO:0000256" key="5">
    <source>
        <dbReference type="ARBA" id="ARBA00023295"/>
    </source>
</evidence>
<dbReference type="SUPFAM" id="SSF51445">
    <property type="entry name" value="(Trans)glycosidases"/>
    <property type="match status" value="1"/>
</dbReference>
<evidence type="ECO:0000313" key="9">
    <source>
        <dbReference type="Proteomes" id="UP000682403"/>
    </source>
</evidence>
<evidence type="ECO:0000256" key="1">
    <source>
        <dbReference type="ARBA" id="ARBA00001231"/>
    </source>
</evidence>
<dbReference type="Pfam" id="PF00933">
    <property type="entry name" value="Glyco_hydro_3"/>
    <property type="match status" value="1"/>
</dbReference>
<proteinExistence type="inferred from homology"/>
<feature type="compositionally biased region" description="Basic and acidic residues" evidence="6">
    <location>
        <begin position="255"/>
        <end position="264"/>
    </location>
</feature>
<evidence type="ECO:0000256" key="3">
    <source>
        <dbReference type="ARBA" id="ARBA00012663"/>
    </source>
</evidence>
<dbReference type="PANTHER" id="PTHR30480">
    <property type="entry name" value="BETA-HEXOSAMINIDASE-RELATED"/>
    <property type="match status" value="1"/>
</dbReference>
<keyword evidence="4 8" id="KW-0378">Hydrolase</keyword>
<dbReference type="InterPro" id="IPR036962">
    <property type="entry name" value="Glyco_hydro_3_N_sf"/>
</dbReference>
<accession>A0ABS5LJ07</accession>
<reference evidence="8 9" key="1">
    <citation type="submission" date="2021-04" db="EMBL/GenBank/DDBJ databases">
        <title>Metabacillus sp. strain KIGAM252 whole genome sequence.</title>
        <authorList>
            <person name="Seo M.-J."/>
            <person name="Cho E.-S."/>
            <person name="Hwang C.Y."/>
            <person name="Yoon D.J."/>
        </authorList>
    </citation>
    <scope>NUCLEOTIDE SEQUENCE [LARGE SCALE GENOMIC DNA]</scope>
    <source>
        <strain evidence="8 9">KIGAM252</strain>
    </source>
</reference>
<evidence type="ECO:0000256" key="6">
    <source>
        <dbReference type="SAM" id="MobiDB-lite"/>
    </source>
</evidence>
<dbReference type="InterPro" id="IPR050226">
    <property type="entry name" value="NagZ_Beta-hexosaminidase"/>
</dbReference>
<protein>
    <recommendedName>
        <fullName evidence="3">beta-N-acetylhexosaminidase</fullName>
        <ecNumber evidence="3">3.2.1.52</ecNumber>
    </recommendedName>
</protein>
<organism evidence="8 9">
    <name type="scientific">Metabacillus flavus</name>
    <dbReference type="NCBI Taxonomy" id="2823519"/>
    <lineage>
        <taxon>Bacteria</taxon>
        <taxon>Bacillati</taxon>
        <taxon>Bacillota</taxon>
        <taxon>Bacilli</taxon>
        <taxon>Bacillales</taxon>
        <taxon>Bacillaceae</taxon>
        <taxon>Metabacillus</taxon>
    </lineage>
</organism>
<comment type="similarity">
    <text evidence="2">Belongs to the glycosyl hydrolase 3 family.</text>
</comment>
<dbReference type="InterPro" id="IPR001764">
    <property type="entry name" value="Glyco_hydro_3_N"/>
</dbReference>
<comment type="catalytic activity">
    <reaction evidence="1">
        <text>Hydrolysis of terminal non-reducing N-acetyl-D-hexosamine residues in N-acetyl-beta-D-hexosaminides.</text>
        <dbReference type="EC" id="3.2.1.52"/>
    </reaction>
</comment>
<dbReference type="InterPro" id="IPR017853">
    <property type="entry name" value="GH"/>
</dbReference>
<comment type="caution">
    <text evidence="8">The sequence shown here is derived from an EMBL/GenBank/DDBJ whole genome shotgun (WGS) entry which is preliminary data.</text>
</comment>
<evidence type="ECO:0000256" key="2">
    <source>
        <dbReference type="ARBA" id="ARBA00005336"/>
    </source>
</evidence>
<dbReference type="Proteomes" id="UP000682403">
    <property type="component" value="Unassembled WGS sequence"/>
</dbReference>
<dbReference type="Gene3D" id="3.20.20.300">
    <property type="entry name" value="Glycoside hydrolase, family 3, N-terminal domain"/>
    <property type="match status" value="1"/>
</dbReference>
<feature type="domain" description="Glycoside hydrolase family 3 N-terminal" evidence="7">
    <location>
        <begin position="82"/>
        <end position="402"/>
    </location>
</feature>
<keyword evidence="9" id="KW-1185">Reference proteome</keyword>
<name>A0ABS5LJ07_9BACI</name>
<dbReference type="EMBL" id="JAGVRK010000001">
    <property type="protein sequence ID" value="MBS2970725.1"/>
    <property type="molecule type" value="Genomic_DNA"/>
</dbReference>
<evidence type="ECO:0000259" key="7">
    <source>
        <dbReference type="Pfam" id="PF00933"/>
    </source>
</evidence>
<dbReference type="EC" id="3.2.1.52" evidence="3"/>
<sequence>MMSIKIRVIVIIVCLFTASLASFLIIKQESSDGDTKVSEHETSRIELVNKKALSYKEAGENTLAAPKPPALKSAGDILSRMTVEEKVGQLMMVGFYGTEESTSVKDLIQNKKIGGIIYFDRNMSSPGQAAELSNSLQQTAVEGKHSLPLMIAVDQEGGAIMRMKDRVSPIPSQQRLGKIGSAQAVRETARINGKELKAMGINVNFAPVLDLSATDSRSLGTDPKKAYLLSKEAVSGLNESDITGALKHFPGHGRSQIDPHKDTSSVKAGQEELENSDIYPFKEMIKNGKSSQFFVMVTHIKYPSYDQEKPASLSKPIITELLRKKLGYDGIVVTDDLEMGAVNKYYSYSDMGIEAIKAGVDLLLVCHEYEHQTEMYNRLVKAVETGEIPEERIDESVLRIINHKLAHIEPAAADPIQAEEVVGSRDSKVEIEKLIK</sequence>
<evidence type="ECO:0000256" key="4">
    <source>
        <dbReference type="ARBA" id="ARBA00022801"/>
    </source>
</evidence>